<evidence type="ECO:0000256" key="4">
    <source>
        <dbReference type="ARBA" id="ARBA00023180"/>
    </source>
</evidence>
<evidence type="ECO:0000256" key="2">
    <source>
        <dbReference type="ARBA" id="ARBA00022729"/>
    </source>
</evidence>
<evidence type="ECO:0000313" key="6">
    <source>
        <dbReference type="Proteomes" id="UP000325577"/>
    </source>
</evidence>
<name>A0A5J4ZBR4_9ASTE</name>
<evidence type="ECO:0008006" key="7">
    <source>
        <dbReference type="Google" id="ProtNLM"/>
    </source>
</evidence>
<accession>A0A5J4ZBR4</accession>
<dbReference type="InterPro" id="IPR001087">
    <property type="entry name" value="GDSL"/>
</dbReference>
<dbReference type="EMBL" id="CM018052">
    <property type="protein sequence ID" value="KAA8515154.1"/>
    <property type="molecule type" value="Genomic_DNA"/>
</dbReference>
<dbReference type="InterPro" id="IPR035669">
    <property type="entry name" value="SGNH_plant_lipase-like"/>
</dbReference>
<evidence type="ECO:0000256" key="1">
    <source>
        <dbReference type="ARBA" id="ARBA00008668"/>
    </source>
</evidence>
<dbReference type="CDD" id="cd01837">
    <property type="entry name" value="SGNH_plant_lipase_like"/>
    <property type="match status" value="1"/>
</dbReference>
<keyword evidence="2" id="KW-0732">Signal</keyword>
<organism evidence="5 6">
    <name type="scientific">Nyssa sinensis</name>
    <dbReference type="NCBI Taxonomy" id="561372"/>
    <lineage>
        <taxon>Eukaryota</taxon>
        <taxon>Viridiplantae</taxon>
        <taxon>Streptophyta</taxon>
        <taxon>Embryophyta</taxon>
        <taxon>Tracheophyta</taxon>
        <taxon>Spermatophyta</taxon>
        <taxon>Magnoliopsida</taxon>
        <taxon>eudicotyledons</taxon>
        <taxon>Gunneridae</taxon>
        <taxon>Pentapetalae</taxon>
        <taxon>asterids</taxon>
        <taxon>Cornales</taxon>
        <taxon>Nyssaceae</taxon>
        <taxon>Nyssa</taxon>
    </lineage>
</organism>
<dbReference type="PANTHER" id="PTHR22835:SF683">
    <property type="entry name" value="OS05G0506800 PROTEIN"/>
    <property type="match status" value="1"/>
</dbReference>
<dbReference type="OrthoDB" id="1600564at2759"/>
<keyword evidence="4" id="KW-0325">Glycoprotein</keyword>
<dbReference type="Proteomes" id="UP000325577">
    <property type="component" value="Linkage Group LG9"/>
</dbReference>
<proteinExistence type="inferred from homology"/>
<dbReference type="SUPFAM" id="SSF52266">
    <property type="entry name" value="SGNH hydrolase"/>
    <property type="match status" value="1"/>
</dbReference>
<dbReference type="InterPro" id="IPR036514">
    <property type="entry name" value="SGNH_hydro_sf"/>
</dbReference>
<reference evidence="5 6" key="1">
    <citation type="submission" date="2019-09" db="EMBL/GenBank/DDBJ databases">
        <title>A chromosome-level genome assembly of the Chinese tupelo Nyssa sinensis.</title>
        <authorList>
            <person name="Yang X."/>
            <person name="Kang M."/>
            <person name="Yang Y."/>
            <person name="Xiong H."/>
            <person name="Wang M."/>
            <person name="Zhang Z."/>
            <person name="Wang Z."/>
            <person name="Wu H."/>
            <person name="Ma T."/>
            <person name="Liu J."/>
            <person name="Xi Z."/>
        </authorList>
    </citation>
    <scope>NUCLEOTIDE SEQUENCE [LARGE SCALE GENOMIC DNA]</scope>
    <source>
        <strain evidence="5">J267</strain>
        <tissue evidence="5">Leaf</tissue>
    </source>
</reference>
<dbReference type="AlphaFoldDB" id="A0A5J4ZBR4"/>
<dbReference type="GO" id="GO:0016788">
    <property type="term" value="F:hydrolase activity, acting on ester bonds"/>
    <property type="evidence" value="ECO:0007669"/>
    <property type="project" value="InterPro"/>
</dbReference>
<keyword evidence="3" id="KW-0378">Hydrolase</keyword>
<dbReference type="Pfam" id="PF00657">
    <property type="entry name" value="Lipase_GDSL"/>
    <property type="match status" value="1"/>
</dbReference>
<evidence type="ECO:0000256" key="3">
    <source>
        <dbReference type="ARBA" id="ARBA00022801"/>
    </source>
</evidence>
<comment type="similarity">
    <text evidence="1">Belongs to the 'GDSL' lipolytic enzyme family.</text>
</comment>
<sequence length="362" mass="39528">MPSAATHPSSASVILSPTPETYFTSRPPLIFPTSGYHPMEKHTSIVPPVVAPTAVSSQTSLHLGLPFIPPYMGVKNGAMAADSREGVNFAVAGATALDAAFFEQRGIHNPYTNYSLRTQLNWFKNMLPSLCLTSSNCNKLLQSSLVLMGEIGGNDYNYAFLSGRSIEEIQSFVTPVVNIIASVINELIELGATSLMVPGNLPIGCSAAYLTYFKSANKEDYDPTTGCLIWLNKFAEYHNDQLQKKLNRIRKLHPHATIIYANYYNAAMRFYRSASKFGFTRGALTACCGAGGLYNYNSSVVCGNPTARACDDPSLYVSWDGLHLTEAAYRWISKGLLEGPYTTPRINTSCLAVNAKYSTMTM</sequence>
<dbReference type="PANTHER" id="PTHR22835">
    <property type="entry name" value="ZINC FINGER FYVE DOMAIN CONTAINING PROTEIN"/>
    <property type="match status" value="1"/>
</dbReference>
<gene>
    <name evidence="5" type="ORF">F0562_018333</name>
</gene>
<keyword evidence="6" id="KW-1185">Reference proteome</keyword>
<protein>
    <recommendedName>
        <fullName evidence="7">Sinapine esterase</fullName>
    </recommendedName>
</protein>
<evidence type="ECO:0000313" key="5">
    <source>
        <dbReference type="EMBL" id="KAA8515154.1"/>
    </source>
</evidence>
<dbReference type="Gene3D" id="3.40.50.1110">
    <property type="entry name" value="SGNH hydrolase"/>
    <property type="match status" value="1"/>
</dbReference>